<organism evidence="2 3">
    <name type="scientific">Nocardiopsis metallicus</name>
    <dbReference type="NCBI Taxonomy" id="179819"/>
    <lineage>
        <taxon>Bacteria</taxon>
        <taxon>Bacillati</taxon>
        <taxon>Actinomycetota</taxon>
        <taxon>Actinomycetes</taxon>
        <taxon>Streptosporangiales</taxon>
        <taxon>Nocardiopsidaceae</taxon>
        <taxon>Nocardiopsis</taxon>
    </lineage>
</organism>
<comment type="caution">
    <text evidence="2">The sequence shown here is derived from an EMBL/GenBank/DDBJ whole genome shotgun (WGS) entry which is preliminary data.</text>
</comment>
<dbReference type="AlphaFoldDB" id="A0A840W5I8"/>
<keyword evidence="2" id="KW-0238">DNA-binding</keyword>
<proteinExistence type="predicted"/>
<evidence type="ECO:0000313" key="2">
    <source>
        <dbReference type="EMBL" id="MBB5491332.1"/>
    </source>
</evidence>
<dbReference type="GO" id="GO:0003677">
    <property type="term" value="F:DNA binding"/>
    <property type="evidence" value="ECO:0007669"/>
    <property type="project" value="UniProtKB-KW"/>
</dbReference>
<dbReference type="InterPro" id="IPR000119">
    <property type="entry name" value="Hist_DNA-bd"/>
</dbReference>
<dbReference type="EMBL" id="JACHDO010000001">
    <property type="protein sequence ID" value="MBB5491332.1"/>
    <property type="molecule type" value="Genomic_DNA"/>
</dbReference>
<dbReference type="RefSeq" id="WP_221318789.1">
    <property type="nucleotide sequence ID" value="NZ_BAAAKM010000077.1"/>
</dbReference>
<feature type="compositionally biased region" description="Polar residues" evidence="1">
    <location>
        <begin position="1"/>
        <end position="15"/>
    </location>
</feature>
<sequence length="121" mass="13351">MSRSSGQAMETGTSRRINKREFISRAARRSGLSIKTMSQAHQALMGELIDSVAGGDVVVLNGFGRFYRQDHKGHKVRFGKESVSDYSVLKFSASRSVNRSLDACHGVLDGITETRREFAVV</sequence>
<keyword evidence="3" id="KW-1185">Reference proteome</keyword>
<dbReference type="GO" id="GO:0030527">
    <property type="term" value="F:structural constituent of chromatin"/>
    <property type="evidence" value="ECO:0007669"/>
    <property type="project" value="InterPro"/>
</dbReference>
<dbReference type="Pfam" id="PF00216">
    <property type="entry name" value="Bac_DNA_binding"/>
    <property type="match status" value="1"/>
</dbReference>
<evidence type="ECO:0000313" key="3">
    <source>
        <dbReference type="Proteomes" id="UP000579647"/>
    </source>
</evidence>
<dbReference type="InterPro" id="IPR010992">
    <property type="entry name" value="IHF-like_DNA-bd_dom_sf"/>
</dbReference>
<reference evidence="2 3" key="1">
    <citation type="submission" date="2020-08" db="EMBL/GenBank/DDBJ databases">
        <title>Sequencing the genomes of 1000 actinobacteria strains.</title>
        <authorList>
            <person name="Klenk H.-P."/>
        </authorList>
    </citation>
    <scope>NUCLEOTIDE SEQUENCE [LARGE SCALE GENOMIC DNA]</scope>
    <source>
        <strain evidence="2 3">DSM 44598</strain>
    </source>
</reference>
<name>A0A840W5I8_9ACTN</name>
<gene>
    <name evidence="2" type="ORF">HNR07_002469</name>
</gene>
<dbReference type="Gene3D" id="4.10.520.10">
    <property type="entry name" value="IHF-like DNA-binding proteins"/>
    <property type="match status" value="1"/>
</dbReference>
<evidence type="ECO:0000256" key="1">
    <source>
        <dbReference type="SAM" id="MobiDB-lite"/>
    </source>
</evidence>
<dbReference type="SUPFAM" id="SSF47729">
    <property type="entry name" value="IHF-like DNA-binding proteins"/>
    <property type="match status" value="1"/>
</dbReference>
<protein>
    <submittedName>
        <fullName evidence="2">Nucleoid DNA-binding protein</fullName>
    </submittedName>
</protein>
<dbReference type="Proteomes" id="UP000579647">
    <property type="component" value="Unassembled WGS sequence"/>
</dbReference>
<feature type="region of interest" description="Disordered" evidence="1">
    <location>
        <begin position="1"/>
        <end position="20"/>
    </location>
</feature>
<accession>A0A840W5I8</accession>